<keyword evidence="1" id="KW-1133">Transmembrane helix</keyword>
<dbReference type="Proteomes" id="UP000293719">
    <property type="component" value="Chromosome"/>
</dbReference>
<reference evidence="2 3" key="1">
    <citation type="journal article" date="2017" name="Int. J. Syst. Evol. Microbiol.">
        <title>Roseitalea porphyridii gen. nov., sp. nov., isolated from a red alga, and reclassification of Hoeflea suaedae Chung et al. 2013 as Pseudohoeflea suaedae gen. nov., comb. nov.</title>
        <authorList>
            <person name="Hyeon J.W."/>
            <person name="Jeong S.E."/>
            <person name="Baek K."/>
            <person name="Jeon C.O."/>
        </authorList>
    </citation>
    <scope>NUCLEOTIDE SEQUENCE [LARGE SCALE GENOMIC DNA]</scope>
    <source>
        <strain evidence="2 3">MA7-20</strain>
    </source>
</reference>
<dbReference type="EMBL" id="CP036532">
    <property type="protein sequence ID" value="QBK30549.1"/>
    <property type="molecule type" value="Genomic_DNA"/>
</dbReference>
<accession>A0A4P6V1L9</accession>
<keyword evidence="1" id="KW-0472">Membrane</keyword>
<proteinExistence type="predicted"/>
<feature type="transmembrane region" description="Helical" evidence="1">
    <location>
        <begin position="88"/>
        <end position="111"/>
    </location>
</feature>
<gene>
    <name evidence="2" type="ORF">E0E05_08025</name>
</gene>
<sequence>MGGGPKYTGEQGSIPQPILGGQSLLRGMPIHDWQSELQHCQDSIDATSAKIFENARNYYTLLTSVGYAGFFAVWAFSRSYLPENAQIATGLLIAISILTFITYEIFQIVYLQYAAAQHVKKLANRDIPTDFSRIHEYIDQTKMMTLAYQRNVRTASIGLISVWLIFFPVSLLSGFSAGIILIYNFSAHLLGWSYFPS</sequence>
<keyword evidence="3" id="KW-1185">Reference proteome</keyword>
<dbReference type="KEGG" id="rpod:E0E05_08025"/>
<evidence type="ECO:0000313" key="2">
    <source>
        <dbReference type="EMBL" id="QBK30549.1"/>
    </source>
</evidence>
<organism evidence="2 3">
    <name type="scientific">Roseitalea porphyridii</name>
    <dbReference type="NCBI Taxonomy" id="1852022"/>
    <lineage>
        <taxon>Bacteria</taxon>
        <taxon>Pseudomonadati</taxon>
        <taxon>Pseudomonadota</taxon>
        <taxon>Alphaproteobacteria</taxon>
        <taxon>Hyphomicrobiales</taxon>
        <taxon>Ahrensiaceae</taxon>
        <taxon>Roseitalea</taxon>
    </lineage>
</organism>
<name>A0A4P6V1L9_9HYPH</name>
<evidence type="ECO:0000313" key="3">
    <source>
        <dbReference type="Proteomes" id="UP000293719"/>
    </source>
</evidence>
<dbReference type="OrthoDB" id="7066716at2"/>
<dbReference type="GeneID" id="90767238"/>
<dbReference type="AlphaFoldDB" id="A0A4P6V1L9"/>
<dbReference type="RefSeq" id="WP_131616239.1">
    <property type="nucleotide sequence ID" value="NZ_CP036532.1"/>
</dbReference>
<feature type="transmembrane region" description="Helical" evidence="1">
    <location>
        <begin position="58"/>
        <end position="76"/>
    </location>
</feature>
<keyword evidence="1" id="KW-0812">Transmembrane</keyword>
<evidence type="ECO:0000256" key="1">
    <source>
        <dbReference type="SAM" id="Phobius"/>
    </source>
</evidence>
<protein>
    <submittedName>
        <fullName evidence="2">Uncharacterized protein</fullName>
    </submittedName>
</protein>